<dbReference type="Pfam" id="PF00501">
    <property type="entry name" value="AMP-binding"/>
    <property type="match status" value="1"/>
</dbReference>
<feature type="domain" description="Carrier" evidence="5">
    <location>
        <begin position="929"/>
        <end position="1004"/>
    </location>
</feature>
<dbReference type="PIRSF" id="PIRSF001617">
    <property type="entry name" value="Alpha-AR"/>
    <property type="match status" value="1"/>
</dbReference>
<evidence type="ECO:0000256" key="1">
    <source>
        <dbReference type="ARBA" id="ARBA00022450"/>
    </source>
</evidence>
<dbReference type="InterPro" id="IPR045851">
    <property type="entry name" value="AMP-bd_C_sf"/>
</dbReference>
<dbReference type="Gene3D" id="2.30.38.10">
    <property type="entry name" value="Luciferase, Domain 3"/>
    <property type="match status" value="1"/>
</dbReference>
<dbReference type="PROSITE" id="PS50075">
    <property type="entry name" value="CARRIER"/>
    <property type="match status" value="1"/>
</dbReference>
<dbReference type="SUPFAM" id="SSF53335">
    <property type="entry name" value="S-adenosyl-L-methionine-dependent methyltransferases"/>
    <property type="match status" value="1"/>
</dbReference>
<dbReference type="Proteomes" id="UP001628193">
    <property type="component" value="Unassembled WGS sequence"/>
</dbReference>
<dbReference type="Pfam" id="PF07993">
    <property type="entry name" value="NAD_binding_4"/>
    <property type="match status" value="1"/>
</dbReference>
<gene>
    <name evidence="6" type="primary">dltA_2</name>
    <name evidence="6" type="ORF">SIID45300_02319</name>
</gene>
<proteinExistence type="predicted"/>
<dbReference type="InterPro" id="IPR010080">
    <property type="entry name" value="Thioester_reductase-like_dom"/>
</dbReference>
<dbReference type="InterPro" id="IPR020845">
    <property type="entry name" value="AMP-binding_CS"/>
</dbReference>
<dbReference type="InterPro" id="IPR010071">
    <property type="entry name" value="AA_adenyl_dom"/>
</dbReference>
<dbReference type="InterPro" id="IPR009081">
    <property type="entry name" value="PP-bd_ACP"/>
</dbReference>
<dbReference type="Gene3D" id="3.40.50.720">
    <property type="entry name" value="NAD(P)-binding Rossmann-like Domain"/>
    <property type="match status" value="1"/>
</dbReference>
<dbReference type="SUPFAM" id="SSF56801">
    <property type="entry name" value="Acetyl-CoA synthetase-like"/>
    <property type="match status" value="1"/>
</dbReference>
<dbReference type="PROSITE" id="PS00455">
    <property type="entry name" value="AMP_BINDING"/>
    <property type="match status" value="1"/>
</dbReference>
<dbReference type="Gene3D" id="3.40.50.980">
    <property type="match status" value="2"/>
</dbReference>
<dbReference type="SMART" id="SM00823">
    <property type="entry name" value="PKS_PP"/>
    <property type="match status" value="1"/>
</dbReference>
<dbReference type="Gene3D" id="1.10.1200.10">
    <property type="entry name" value="ACP-like"/>
    <property type="match status" value="1"/>
</dbReference>
<comment type="caution">
    <text evidence="6">The sequence shown here is derived from an EMBL/GenBank/DDBJ whole genome shotgun (WGS) entry which is preliminary data.</text>
</comment>
<dbReference type="EMBL" id="BAAFGK010000004">
    <property type="protein sequence ID" value="GAB0057984.1"/>
    <property type="molecule type" value="Genomic_DNA"/>
</dbReference>
<accession>A0ABQ0CAR8</accession>
<dbReference type="NCBIfam" id="TIGR01733">
    <property type="entry name" value="AA-adenyl-dom"/>
    <property type="match status" value="1"/>
</dbReference>
<dbReference type="PANTHER" id="PTHR44845:SF6">
    <property type="entry name" value="BETA-ALANINE-ACTIVATING ENZYME"/>
    <property type="match status" value="1"/>
</dbReference>
<dbReference type="SUPFAM" id="SSF51735">
    <property type="entry name" value="NAD(P)-binding Rossmann-fold domains"/>
    <property type="match status" value="1"/>
</dbReference>
<evidence type="ECO:0000259" key="5">
    <source>
        <dbReference type="PROSITE" id="PS50075"/>
    </source>
</evidence>
<protein>
    <submittedName>
        <fullName evidence="6">D-alanine--D-alanyl carrier protein ligase</fullName>
        <ecNumber evidence="6">6.2.1.54</ecNumber>
    </submittedName>
</protein>
<evidence type="ECO:0000256" key="2">
    <source>
        <dbReference type="ARBA" id="ARBA00022553"/>
    </source>
</evidence>
<dbReference type="Pfam" id="PF00550">
    <property type="entry name" value="PP-binding"/>
    <property type="match status" value="1"/>
</dbReference>
<dbReference type="EC" id="6.2.1.54" evidence="6"/>
<dbReference type="Pfam" id="PF13193">
    <property type="entry name" value="AMP-binding_C"/>
    <property type="match status" value="1"/>
</dbReference>
<dbReference type="InterPro" id="IPR020806">
    <property type="entry name" value="PKS_PP-bd"/>
</dbReference>
<dbReference type="RefSeq" id="WP_420905666.1">
    <property type="nucleotide sequence ID" value="NZ_BAAFGK010000004.1"/>
</dbReference>
<evidence type="ECO:0000256" key="4">
    <source>
        <dbReference type="ARBA" id="ARBA00022737"/>
    </source>
</evidence>
<dbReference type="InterPro" id="IPR013217">
    <property type="entry name" value="Methyltransf_12"/>
</dbReference>
<name>A0ABQ0CAR8_9PROT</name>
<keyword evidence="2" id="KW-0597">Phosphoprotein</keyword>
<dbReference type="InterPro" id="IPR029063">
    <property type="entry name" value="SAM-dependent_MTases_sf"/>
</dbReference>
<keyword evidence="3" id="KW-0808">Transferase</keyword>
<dbReference type="InterPro" id="IPR036736">
    <property type="entry name" value="ACP-like_sf"/>
</dbReference>
<keyword evidence="6" id="KW-0436">Ligase</keyword>
<keyword evidence="7" id="KW-1185">Reference proteome</keyword>
<dbReference type="InterPro" id="IPR025110">
    <property type="entry name" value="AMP-bd_C"/>
</dbReference>
<dbReference type="GO" id="GO:0016874">
    <property type="term" value="F:ligase activity"/>
    <property type="evidence" value="ECO:0007669"/>
    <property type="project" value="UniProtKB-KW"/>
</dbReference>
<reference evidence="6 7" key="1">
    <citation type="submission" date="2024-09" db="EMBL/GenBank/DDBJ databases">
        <title>Draft genome sequence of Candidatus Magnetaquicoccaceae bacterium FCR-1.</title>
        <authorList>
            <person name="Shimoshige H."/>
            <person name="Shimamura S."/>
            <person name="Taoka A."/>
            <person name="Kobayashi H."/>
            <person name="Maekawa T."/>
        </authorList>
    </citation>
    <scope>NUCLEOTIDE SEQUENCE [LARGE SCALE GENOMIC DNA]</scope>
    <source>
        <strain evidence="6 7">FCR-1</strain>
    </source>
</reference>
<dbReference type="CDD" id="cd02440">
    <property type="entry name" value="AdoMet_MTases"/>
    <property type="match status" value="1"/>
</dbReference>
<dbReference type="InterPro" id="IPR013120">
    <property type="entry name" value="FAR_NAD-bd"/>
</dbReference>
<evidence type="ECO:0000313" key="7">
    <source>
        <dbReference type="Proteomes" id="UP001628193"/>
    </source>
</evidence>
<dbReference type="SUPFAM" id="SSF47336">
    <property type="entry name" value="ACP-like"/>
    <property type="match status" value="1"/>
</dbReference>
<evidence type="ECO:0000256" key="3">
    <source>
        <dbReference type="ARBA" id="ARBA00022679"/>
    </source>
</evidence>
<sequence length="1428" mass="158626">MQELPDDHTILHLFEKQVERTPNAIALIDGAVSLSYARLNRLANHLAHRLNHGEIGPELPVGICLESSLHLAVGLLAILKSGHGYLPLDPAYPQERLSHMLADSGCPVLLTQRKFLTALPTQALRVHCLEEEEALETHEHPDNPASRVTPESLAYILYTSGSTGQPKGIAMPHRPLVNLIQWQIGNAVSHDPMRTLQFTPISFDVSFQEFFSTWCSGGTLVTMPAMLRRDARGLLRFLVEQRIDRLFLPPVALHQLALASIDTETVPSALREVITAGDQLQITPAIVAFFTDLTDCRLINQYGPSETHVVTEYPLSGPPANWPKRPPIGRPIANSQILLLNDKLQIVPKGERGELHIGGLVLSNGYWQRPELNRDRFIPNPHGPGRLYKSGDLARLLPDGHYEFLGRLDHQVKIRGFRIELGEIESRLAQHPLVSEAVVVAQEDANHDRRLIAYVVPRLAAGTPEIVRAGEEHVHHWQRIWDEAYRTAGQAWDDDFHLGGWNDSYTGGTLPESQVREWVTLGVARILALSPRRVLEIGCGTGLLLFRIAPVCARYVGTDISTAGIEFIRQRLRAKPWSDSVTLFAAAADSLPAIDPVDTVILNGVIQFFPGVDYFFNALEKILTLVEPGGQIFLGDIQSQTLLEMFHTSVQLHQAPDHLTVGELDQRIRARMAEEKKLLFGPEFFAALPDRFPRISQVEIRLKPGRVVNELTRFRFDVTLHVEKPRIRPTLEPVWTPWQEERDSWERLRPHLTENAPEFHAISQVPNARLWMDAQAMQALASSDSTRTIGALKADAPSGGIEPEAWSDLVAELPYRAHVCWSDAGHPGHYDVLLQRTDSPVIVHAGLFPGLRTVHAGTWTTATNNPLKSREALVPKLRHYLRQNLPDSMLPAAFVFLESFPLTASGKVDRRRLPLPKPERPALEHPFIPPRTATEEKLAAIWAEILNIHPIGRTDSFFDLGGHSLLIMPLLAQVRDGFQVEVPLTRLFETPTIAGLGAAIDDAPQDDAPRTTLSAVTVGELQSLVHLPEEIRAHEASAPPIFMPERIFLTGVTGFLGAFLLDELLRQTRAQVYCLVRGCKTPGKARQRLLHHFKHYGLVDLTDDHTLNPRIIPVPGDLSLPRLGLSEAEFATLAHEIEVIYHLGAEVNLLYPFPALQAANVGGTVEILRLATRHKTKPVHYTSTLGLFESAEFVNHAGIPEAMRLKADTPIHGGYAQSKWVAEQLLNEARARGVPVSIYRPGGVIGHSRTGHTDTDSIVIGLLRHFLRQRAIPNLEVPMDMVPVDYVCQAMIHLSLHAATPERVFHLVHPDPISLPGLAAALNELGHAVTLTDYSAWLAQLQGLEIHAAENLFGPILSVLTGGMAGTDLSYFETSSIGMRFRCDNALQGLSGSRITCPPLDKEQLRIYLHFLQTRFPSIHPRSEADRS</sequence>
<organism evidence="6 7">
    <name type="scientific">Candidatus Magnetaquiglobus chichijimensis</name>
    <dbReference type="NCBI Taxonomy" id="3141448"/>
    <lineage>
        <taxon>Bacteria</taxon>
        <taxon>Pseudomonadati</taxon>
        <taxon>Pseudomonadota</taxon>
        <taxon>Magnetococcia</taxon>
        <taxon>Magnetococcales</taxon>
        <taxon>Candidatus Magnetaquicoccaceae</taxon>
        <taxon>Candidatus Magnetaquiglobus</taxon>
    </lineage>
</organism>
<keyword evidence="1" id="KW-0596">Phosphopantetheine</keyword>
<dbReference type="InterPro" id="IPR000873">
    <property type="entry name" value="AMP-dep_synth/lig_dom"/>
</dbReference>
<dbReference type="CDD" id="cd05235">
    <property type="entry name" value="SDR_e1"/>
    <property type="match status" value="1"/>
</dbReference>
<dbReference type="Pfam" id="PF08242">
    <property type="entry name" value="Methyltransf_12"/>
    <property type="match status" value="1"/>
</dbReference>
<dbReference type="InterPro" id="IPR036291">
    <property type="entry name" value="NAD(P)-bd_dom_sf"/>
</dbReference>
<dbReference type="Gene3D" id="3.30.300.30">
    <property type="match status" value="2"/>
</dbReference>
<keyword evidence="4" id="KW-0677">Repeat</keyword>
<dbReference type="NCBIfam" id="TIGR01746">
    <property type="entry name" value="Thioester-redct"/>
    <property type="match status" value="1"/>
</dbReference>
<dbReference type="PANTHER" id="PTHR44845">
    <property type="entry name" value="CARRIER DOMAIN-CONTAINING PROTEIN"/>
    <property type="match status" value="1"/>
</dbReference>
<evidence type="ECO:0000313" key="6">
    <source>
        <dbReference type="EMBL" id="GAB0057984.1"/>
    </source>
</evidence>
<dbReference type="Gene3D" id="3.40.50.150">
    <property type="entry name" value="Vaccinia Virus protein VP39"/>
    <property type="match status" value="1"/>
</dbReference>